<dbReference type="InterPro" id="IPR050279">
    <property type="entry name" value="Plant_def-hormone_signal"/>
</dbReference>
<dbReference type="GO" id="GO:0009738">
    <property type="term" value="P:abscisic acid-activated signaling pathway"/>
    <property type="evidence" value="ECO:0007669"/>
    <property type="project" value="InterPro"/>
</dbReference>
<comment type="similarity">
    <text evidence="1">Belongs to the BetVI family.</text>
</comment>
<evidence type="ECO:0000259" key="2">
    <source>
        <dbReference type="Pfam" id="PF00407"/>
    </source>
</evidence>
<dbReference type="InterPro" id="IPR024949">
    <property type="entry name" value="Bet_v_I_allergen"/>
</dbReference>
<feature type="domain" description="Bet v I/Major latex protein" evidence="2">
    <location>
        <begin position="2"/>
        <end position="151"/>
    </location>
</feature>
<sequence>MSSSWTAEVEAKASPAKLFKAIFLEWHHLGPKIVPHSIASIVNISGDGGPGSLRQTNFTPVVPFSFVKEKLEFIDHDKLEVKVSLVEGGDLGKKIECASSHFKIEAKGSGAVVKAVGTFKAIGGVDVADDIIRAKESFIEIVKGVDGYLAANPTACA</sequence>
<dbReference type="GO" id="GO:0005737">
    <property type="term" value="C:cytoplasm"/>
    <property type="evidence" value="ECO:0007669"/>
    <property type="project" value="TreeGrafter"/>
</dbReference>
<dbReference type="OrthoDB" id="1500546at2759"/>
<dbReference type="GO" id="GO:0038023">
    <property type="term" value="F:signaling receptor activity"/>
    <property type="evidence" value="ECO:0007669"/>
    <property type="project" value="InterPro"/>
</dbReference>
<dbReference type="EMBL" id="KZ451918">
    <property type="protein sequence ID" value="PKA62227.1"/>
    <property type="molecule type" value="Genomic_DNA"/>
</dbReference>
<dbReference type="Gene3D" id="3.30.530.20">
    <property type="match status" value="1"/>
</dbReference>
<dbReference type="STRING" id="1088818.A0A2I0B352"/>
<dbReference type="PRINTS" id="PR00634">
    <property type="entry name" value="BETALLERGEN"/>
</dbReference>
<dbReference type="GO" id="GO:0004864">
    <property type="term" value="F:protein phosphatase inhibitor activity"/>
    <property type="evidence" value="ECO:0007669"/>
    <property type="project" value="InterPro"/>
</dbReference>
<dbReference type="AlphaFoldDB" id="A0A2I0B352"/>
<accession>A0A2I0B352</accession>
<dbReference type="SUPFAM" id="SSF55961">
    <property type="entry name" value="Bet v1-like"/>
    <property type="match status" value="1"/>
</dbReference>
<evidence type="ECO:0000313" key="4">
    <source>
        <dbReference type="Proteomes" id="UP000236161"/>
    </source>
</evidence>
<dbReference type="FunFam" id="3.30.530.20:FF:000007">
    <property type="entry name" value="Major pollen allergen Bet v 1-A"/>
    <property type="match status" value="1"/>
</dbReference>
<dbReference type="GO" id="GO:0010427">
    <property type="term" value="F:abscisic acid binding"/>
    <property type="evidence" value="ECO:0007669"/>
    <property type="project" value="InterPro"/>
</dbReference>
<dbReference type="PANTHER" id="PTHR31213">
    <property type="entry name" value="OS08G0374000 PROTEIN-RELATED"/>
    <property type="match status" value="1"/>
</dbReference>
<dbReference type="CDD" id="cd07816">
    <property type="entry name" value="Bet_v1-like"/>
    <property type="match status" value="1"/>
</dbReference>
<gene>
    <name evidence="3" type="primary">PR1</name>
    <name evidence="3" type="ORF">AXF42_Ash016019</name>
</gene>
<proteinExistence type="inferred from homology"/>
<name>A0A2I0B352_9ASPA</name>
<dbReference type="InterPro" id="IPR000916">
    <property type="entry name" value="Bet_v_I/MLP"/>
</dbReference>
<protein>
    <submittedName>
        <fullName evidence="3">Pathogenesis-related protein 1</fullName>
    </submittedName>
</protein>
<dbReference type="GO" id="GO:0006952">
    <property type="term" value="P:defense response"/>
    <property type="evidence" value="ECO:0007669"/>
    <property type="project" value="InterPro"/>
</dbReference>
<dbReference type="Pfam" id="PF00407">
    <property type="entry name" value="Bet_v_1"/>
    <property type="match status" value="1"/>
</dbReference>
<evidence type="ECO:0000313" key="3">
    <source>
        <dbReference type="EMBL" id="PKA62227.1"/>
    </source>
</evidence>
<dbReference type="GO" id="GO:0005634">
    <property type="term" value="C:nucleus"/>
    <property type="evidence" value="ECO:0007669"/>
    <property type="project" value="TreeGrafter"/>
</dbReference>
<dbReference type="InterPro" id="IPR023393">
    <property type="entry name" value="START-like_dom_sf"/>
</dbReference>
<organism evidence="3 4">
    <name type="scientific">Apostasia shenzhenica</name>
    <dbReference type="NCBI Taxonomy" id="1088818"/>
    <lineage>
        <taxon>Eukaryota</taxon>
        <taxon>Viridiplantae</taxon>
        <taxon>Streptophyta</taxon>
        <taxon>Embryophyta</taxon>
        <taxon>Tracheophyta</taxon>
        <taxon>Spermatophyta</taxon>
        <taxon>Magnoliopsida</taxon>
        <taxon>Liliopsida</taxon>
        <taxon>Asparagales</taxon>
        <taxon>Orchidaceae</taxon>
        <taxon>Apostasioideae</taxon>
        <taxon>Apostasia</taxon>
    </lineage>
</organism>
<dbReference type="PANTHER" id="PTHR31213:SF201">
    <property type="entry name" value="OS03G0300400 PROTEIN"/>
    <property type="match status" value="1"/>
</dbReference>
<dbReference type="Proteomes" id="UP000236161">
    <property type="component" value="Unassembled WGS sequence"/>
</dbReference>
<evidence type="ECO:0000256" key="1">
    <source>
        <dbReference type="ARBA" id="ARBA00009744"/>
    </source>
</evidence>
<reference evidence="3 4" key="1">
    <citation type="journal article" date="2017" name="Nature">
        <title>The Apostasia genome and the evolution of orchids.</title>
        <authorList>
            <person name="Zhang G.Q."/>
            <person name="Liu K.W."/>
            <person name="Li Z."/>
            <person name="Lohaus R."/>
            <person name="Hsiao Y.Y."/>
            <person name="Niu S.C."/>
            <person name="Wang J.Y."/>
            <person name="Lin Y.C."/>
            <person name="Xu Q."/>
            <person name="Chen L.J."/>
            <person name="Yoshida K."/>
            <person name="Fujiwara S."/>
            <person name="Wang Z.W."/>
            <person name="Zhang Y.Q."/>
            <person name="Mitsuda N."/>
            <person name="Wang M."/>
            <person name="Liu G.H."/>
            <person name="Pecoraro L."/>
            <person name="Huang H.X."/>
            <person name="Xiao X.J."/>
            <person name="Lin M."/>
            <person name="Wu X.Y."/>
            <person name="Wu W.L."/>
            <person name="Chen Y.Y."/>
            <person name="Chang S.B."/>
            <person name="Sakamoto S."/>
            <person name="Ohme-Takagi M."/>
            <person name="Yagi M."/>
            <person name="Zeng S.J."/>
            <person name="Shen C.Y."/>
            <person name="Yeh C.M."/>
            <person name="Luo Y.B."/>
            <person name="Tsai W.C."/>
            <person name="Van de Peer Y."/>
            <person name="Liu Z.J."/>
        </authorList>
    </citation>
    <scope>NUCLEOTIDE SEQUENCE [LARGE SCALE GENOMIC DNA]</scope>
    <source>
        <strain evidence="4">cv. Shenzhen</strain>
        <tissue evidence="3">Stem</tissue>
    </source>
</reference>
<keyword evidence="4" id="KW-1185">Reference proteome</keyword>